<evidence type="ECO:0000256" key="5">
    <source>
        <dbReference type="ARBA" id="ARBA00058938"/>
    </source>
</evidence>
<evidence type="ECO:0000256" key="2">
    <source>
        <dbReference type="ARBA" id="ARBA00023015"/>
    </source>
</evidence>
<evidence type="ECO:0000313" key="9">
    <source>
        <dbReference type="EMBL" id="GII95241.1"/>
    </source>
</evidence>
<dbReference type="InterPro" id="IPR036390">
    <property type="entry name" value="WH_DNA-bd_sf"/>
</dbReference>
<keyword evidence="1" id="KW-0319">Glycerol metabolism</keyword>
<dbReference type="Pfam" id="PF09339">
    <property type="entry name" value="HTH_IclR"/>
    <property type="match status" value="1"/>
</dbReference>
<dbReference type="Gene3D" id="3.30.450.40">
    <property type="match status" value="1"/>
</dbReference>
<dbReference type="SMART" id="SM00346">
    <property type="entry name" value="HTH_ICLR"/>
    <property type="match status" value="1"/>
</dbReference>
<dbReference type="GO" id="GO:0006071">
    <property type="term" value="P:glycerol metabolic process"/>
    <property type="evidence" value="ECO:0007669"/>
    <property type="project" value="UniProtKB-KW"/>
</dbReference>
<evidence type="ECO:0000259" key="7">
    <source>
        <dbReference type="PROSITE" id="PS51077"/>
    </source>
</evidence>
<accession>A0A919RJZ5</accession>
<evidence type="ECO:0000256" key="4">
    <source>
        <dbReference type="ARBA" id="ARBA00023163"/>
    </source>
</evidence>
<dbReference type="SUPFAM" id="SSF55781">
    <property type="entry name" value="GAF domain-like"/>
    <property type="match status" value="1"/>
</dbReference>
<feature type="domain" description="HTH iclR-type" evidence="7">
    <location>
        <begin position="22"/>
        <end position="83"/>
    </location>
</feature>
<dbReference type="RefSeq" id="WP_204030321.1">
    <property type="nucleotide sequence ID" value="NZ_BOOW01000034.1"/>
</dbReference>
<dbReference type="FunFam" id="1.10.10.10:FF:000056">
    <property type="entry name" value="IclR family transcriptional regulator"/>
    <property type="match status" value="1"/>
</dbReference>
<dbReference type="GO" id="GO:0003700">
    <property type="term" value="F:DNA-binding transcription factor activity"/>
    <property type="evidence" value="ECO:0007669"/>
    <property type="project" value="TreeGrafter"/>
</dbReference>
<dbReference type="InterPro" id="IPR014757">
    <property type="entry name" value="Tscrpt_reg_IclR_C"/>
</dbReference>
<gene>
    <name evidence="9" type="ORF">Ssi02_54720</name>
</gene>
<dbReference type="InterPro" id="IPR036388">
    <property type="entry name" value="WH-like_DNA-bd_sf"/>
</dbReference>
<keyword evidence="3" id="KW-0238">DNA-binding</keyword>
<proteinExistence type="predicted"/>
<evidence type="ECO:0000256" key="1">
    <source>
        <dbReference type="ARBA" id="ARBA00022798"/>
    </source>
</evidence>
<dbReference type="Proteomes" id="UP000606172">
    <property type="component" value="Unassembled WGS sequence"/>
</dbReference>
<dbReference type="PANTHER" id="PTHR30136:SF35">
    <property type="entry name" value="HTH-TYPE TRANSCRIPTIONAL REGULATOR RV1719"/>
    <property type="match status" value="1"/>
</dbReference>
<dbReference type="Pfam" id="PF01614">
    <property type="entry name" value="IclR_C"/>
    <property type="match status" value="1"/>
</dbReference>
<name>A0A919RJZ5_9ACTN</name>
<dbReference type="AlphaFoldDB" id="A0A919RJZ5"/>
<feature type="domain" description="IclR-ED" evidence="8">
    <location>
        <begin position="84"/>
        <end position="269"/>
    </location>
</feature>
<dbReference type="InterPro" id="IPR050707">
    <property type="entry name" value="HTH_MetabolicPath_Reg"/>
</dbReference>
<reference evidence="9" key="1">
    <citation type="submission" date="2021-01" db="EMBL/GenBank/DDBJ databases">
        <title>Whole genome shotgun sequence of Sinosporangium siamense NBRC 109515.</title>
        <authorList>
            <person name="Komaki H."/>
            <person name="Tamura T."/>
        </authorList>
    </citation>
    <scope>NUCLEOTIDE SEQUENCE</scope>
    <source>
        <strain evidence="9">NBRC 109515</strain>
    </source>
</reference>
<dbReference type="SUPFAM" id="SSF46785">
    <property type="entry name" value="Winged helix' DNA-binding domain"/>
    <property type="match status" value="1"/>
</dbReference>
<dbReference type="PROSITE" id="PS51077">
    <property type="entry name" value="HTH_ICLR"/>
    <property type="match status" value="1"/>
</dbReference>
<keyword evidence="4" id="KW-0804">Transcription</keyword>
<dbReference type="InterPro" id="IPR005471">
    <property type="entry name" value="Tscrpt_reg_IclR_N"/>
</dbReference>
<dbReference type="EMBL" id="BOOW01000034">
    <property type="protein sequence ID" value="GII95241.1"/>
    <property type="molecule type" value="Genomic_DNA"/>
</dbReference>
<evidence type="ECO:0000256" key="6">
    <source>
        <dbReference type="ARBA" id="ARBA00070406"/>
    </source>
</evidence>
<comment type="function">
    <text evidence="5">May be an activator protein for the gylABX operon.</text>
</comment>
<evidence type="ECO:0000259" key="8">
    <source>
        <dbReference type="PROSITE" id="PS51078"/>
    </source>
</evidence>
<dbReference type="Gene3D" id="1.10.10.10">
    <property type="entry name" value="Winged helix-like DNA-binding domain superfamily/Winged helix DNA-binding domain"/>
    <property type="match status" value="1"/>
</dbReference>
<dbReference type="InterPro" id="IPR029016">
    <property type="entry name" value="GAF-like_dom_sf"/>
</dbReference>
<comment type="caution">
    <text evidence="9">The sequence shown here is derived from an EMBL/GenBank/DDBJ whole genome shotgun (WGS) entry which is preliminary data.</text>
</comment>
<evidence type="ECO:0000313" key="10">
    <source>
        <dbReference type="Proteomes" id="UP000606172"/>
    </source>
</evidence>
<organism evidence="9 10">
    <name type="scientific">Sinosporangium siamense</name>
    <dbReference type="NCBI Taxonomy" id="1367973"/>
    <lineage>
        <taxon>Bacteria</taxon>
        <taxon>Bacillati</taxon>
        <taxon>Actinomycetota</taxon>
        <taxon>Actinomycetes</taxon>
        <taxon>Streptosporangiales</taxon>
        <taxon>Streptosporangiaceae</taxon>
        <taxon>Sinosporangium</taxon>
    </lineage>
</organism>
<keyword evidence="2" id="KW-0805">Transcription regulation</keyword>
<dbReference type="GO" id="GO:0045892">
    <property type="term" value="P:negative regulation of DNA-templated transcription"/>
    <property type="evidence" value="ECO:0007669"/>
    <property type="project" value="TreeGrafter"/>
</dbReference>
<protein>
    <recommendedName>
        <fullName evidence="6">Glycerol operon regulatory protein</fullName>
    </recommendedName>
</protein>
<dbReference type="GO" id="GO:0003677">
    <property type="term" value="F:DNA binding"/>
    <property type="evidence" value="ECO:0007669"/>
    <property type="project" value="UniProtKB-KW"/>
</dbReference>
<keyword evidence="10" id="KW-1185">Reference proteome</keyword>
<dbReference type="PROSITE" id="PS51078">
    <property type="entry name" value="ICLR_ED"/>
    <property type="match status" value="1"/>
</dbReference>
<dbReference type="PANTHER" id="PTHR30136">
    <property type="entry name" value="HELIX-TURN-HELIX TRANSCRIPTIONAL REGULATOR, ICLR FAMILY"/>
    <property type="match status" value="1"/>
</dbReference>
<evidence type="ECO:0000256" key="3">
    <source>
        <dbReference type="ARBA" id="ARBA00023125"/>
    </source>
</evidence>
<sequence length="278" mass="29574">MNAADDHTQGPEPRDFARRRGVRAVDRALDVLGAFSAAHPRFQLGELAHAAGLPKTSAHRIAVSLVERGFLRQEADGAYVLGTRLIELGSLVTATTALAHLTMGVAEELARTSGETVLVAEVDWRDRTLVITAKRGDSRSADSLSPVGRRSMLANGGLSRAILSGLPADEAEDLVHRFHLARRTPKSITDPAVLLREVDASRNRGHAIEIDEYIPGIAAVAVPVMIAGRPAGAVAVCGPTARMPRRRLDLLAVQIHQFLARSSAAGTPPAPMRALPEG</sequence>